<dbReference type="EMBL" id="JAACNH010000008">
    <property type="protein sequence ID" value="KAG8435833.1"/>
    <property type="molecule type" value="Genomic_DNA"/>
</dbReference>
<proteinExistence type="predicted"/>
<accession>A0A8T2IVX0</accession>
<dbReference type="Proteomes" id="UP000812440">
    <property type="component" value="Chromosome 7"/>
</dbReference>
<organism evidence="1 2">
    <name type="scientific">Hymenochirus boettgeri</name>
    <name type="common">Congo dwarf clawed frog</name>
    <dbReference type="NCBI Taxonomy" id="247094"/>
    <lineage>
        <taxon>Eukaryota</taxon>
        <taxon>Metazoa</taxon>
        <taxon>Chordata</taxon>
        <taxon>Craniata</taxon>
        <taxon>Vertebrata</taxon>
        <taxon>Euteleostomi</taxon>
        <taxon>Amphibia</taxon>
        <taxon>Batrachia</taxon>
        <taxon>Anura</taxon>
        <taxon>Pipoidea</taxon>
        <taxon>Pipidae</taxon>
        <taxon>Pipinae</taxon>
        <taxon>Hymenochirus</taxon>
    </lineage>
</organism>
<sequence length="82" mass="9722">MMPWPITSSAHAQAPKRAHTAIRRGGDIYRWEEAKIGREIATYWKCFAQHKYSGLFVWGEFVFFFFYHSTKANYLQNDITFP</sequence>
<reference evidence="1" key="1">
    <citation type="thesis" date="2020" institute="ProQuest LLC" country="789 East Eisenhower Parkway, Ann Arbor, MI, USA">
        <title>Comparative Genomics and Chromosome Evolution.</title>
        <authorList>
            <person name="Mudd A.B."/>
        </authorList>
    </citation>
    <scope>NUCLEOTIDE SEQUENCE</scope>
    <source>
        <strain evidence="1">Female2</strain>
        <tissue evidence="1">Blood</tissue>
    </source>
</reference>
<dbReference type="AlphaFoldDB" id="A0A8T2IVX0"/>
<evidence type="ECO:0000313" key="2">
    <source>
        <dbReference type="Proteomes" id="UP000812440"/>
    </source>
</evidence>
<name>A0A8T2IVX0_9PIPI</name>
<evidence type="ECO:0000313" key="1">
    <source>
        <dbReference type="EMBL" id="KAG8435833.1"/>
    </source>
</evidence>
<comment type="caution">
    <text evidence="1">The sequence shown here is derived from an EMBL/GenBank/DDBJ whole genome shotgun (WGS) entry which is preliminary data.</text>
</comment>
<gene>
    <name evidence="1" type="ORF">GDO86_013687</name>
</gene>
<protein>
    <submittedName>
        <fullName evidence="1">Uncharacterized protein</fullName>
    </submittedName>
</protein>
<keyword evidence="2" id="KW-1185">Reference proteome</keyword>